<dbReference type="AlphaFoldDB" id="A0A396SP96"/>
<name>A0A396SP96_9LACO</name>
<proteinExistence type="predicted"/>
<dbReference type="Pfam" id="PF13460">
    <property type="entry name" value="NAD_binding_10"/>
    <property type="match status" value="1"/>
</dbReference>
<reference evidence="2 3" key="1">
    <citation type="submission" date="2018-07" db="EMBL/GenBank/DDBJ databases">
        <title>Genome sequences of six Lactobacillus spp. isolated from bumble bee guts.</title>
        <authorList>
            <person name="Motta E.V.S."/>
            <person name="Moran N.A."/>
        </authorList>
    </citation>
    <scope>NUCLEOTIDE SEQUENCE [LARGE SCALE GENOMIC DNA]</scope>
    <source>
        <strain evidence="2 3">OCC3</strain>
    </source>
</reference>
<dbReference type="PANTHER" id="PTHR15020:SF50">
    <property type="entry name" value="UPF0659 PROTEIN YMR090W"/>
    <property type="match status" value="1"/>
</dbReference>
<comment type="caution">
    <text evidence="2">The sequence shown here is derived from an EMBL/GenBank/DDBJ whole genome shotgun (WGS) entry which is preliminary data.</text>
</comment>
<dbReference type="RefSeq" id="WP_118898315.1">
    <property type="nucleotide sequence ID" value="NZ_QOCV01000015.1"/>
</dbReference>
<sequence length="203" mass="22516">MMKVLIIGASGSIGQVTRQYFLQHSNDTLTLMARHTQNLQVSLDPTREQIITGDALNQTQLQAALENQDVVFVAVSGAIEQIAQILVKQMPLFHLNRLIFITSMGIYNEIPAAIDPKGNLITNPILTPYRKAADIIESSSLNYTIIRPGWFDNGNDTAYQLTQKGEPFGGHDVSRLSIADLVLRLVHEPNLGRRKSLGINRIN</sequence>
<dbReference type="InterPro" id="IPR016040">
    <property type="entry name" value="NAD(P)-bd_dom"/>
</dbReference>
<dbReference type="Proteomes" id="UP000265862">
    <property type="component" value="Unassembled WGS sequence"/>
</dbReference>
<evidence type="ECO:0000259" key="1">
    <source>
        <dbReference type="Pfam" id="PF13460"/>
    </source>
</evidence>
<evidence type="ECO:0000313" key="3">
    <source>
        <dbReference type="Proteomes" id="UP000265862"/>
    </source>
</evidence>
<protein>
    <submittedName>
        <fullName evidence="2">NAD(P)-dependent oxidoreductase</fullName>
    </submittedName>
</protein>
<organism evidence="2 3">
    <name type="scientific">Lactobacillus bombicola</name>
    <dbReference type="NCBI Taxonomy" id="1505723"/>
    <lineage>
        <taxon>Bacteria</taxon>
        <taxon>Bacillati</taxon>
        <taxon>Bacillota</taxon>
        <taxon>Bacilli</taxon>
        <taxon>Lactobacillales</taxon>
        <taxon>Lactobacillaceae</taxon>
        <taxon>Lactobacillus</taxon>
    </lineage>
</organism>
<feature type="domain" description="NAD(P)-binding" evidence="1">
    <location>
        <begin position="8"/>
        <end position="189"/>
    </location>
</feature>
<evidence type="ECO:0000313" key="2">
    <source>
        <dbReference type="EMBL" id="RHW53158.1"/>
    </source>
</evidence>
<dbReference type="SUPFAM" id="SSF51735">
    <property type="entry name" value="NAD(P)-binding Rossmann-fold domains"/>
    <property type="match status" value="1"/>
</dbReference>
<dbReference type="Gene3D" id="3.40.50.720">
    <property type="entry name" value="NAD(P)-binding Rossmann-like Domain"/>
    <property type="match status" value="1"/>
</dbReference>
<dbReference type="InterPro" id="IPR036291">
    <property type="entry name" value="NAD(P)-bd_dom_sf"/>
</dbReference>
<accession>A0A396SP96</accession>
<dbReference type="EMBL" id="QOCV01000015">
    <property type="protein sequence ID" value="RHW53158.1"/>
    <property type="molecule type" value="Genomic_DNA"/>
</dbReference>
<gene>
    <name evidence="2" type="ORF">DS835_07865</name>
</gene>
<dbReference type="PANTHER" id="PTHR15020">
    <property type="entry name" value="FLAVIN REDUCTASE-RELATED"/>
    <property type="match status" value="1"/>
</dbReference>